<keyword evidence="2" id="KW-1185">Reference proteome</keyword>
<evidence type="ECO:0000313" key="2">
    <source>
        <dbReference type="Proteomes" id="UP001203036"/>
    </source>
</evidence>
<protein>
    <submittedName>
        <fullName evidence="1">Efflux RND transporter periplasmic adaptor subunit</fullName>
    </submittedName>
</protein>
<comment type="caution">
    <text evidence="1">The sequence shown here is derived from an EMBL/GenBank/DDBJ whole genome shotgun (WGS) entry which is preliminary data.</text>
</comment>
<name>A0ACC5ZVR3_9RHOB</name>
<gene>
    <name evidence="1" type="ORF">M8744_09010</name>
</gene>
<accession>A0ACC5ZVR3</accession>
<reference evidence="1" key="1">
    <citation type="submission" date="2022-06" db="EMBL/GenBank/DDBJ databases">
        <title>Lutimaribacter sp. EGI FJ00013, a novel bacterium isolated from a salt lake sediment enrichment.</title>
        <authorList>
            <person name="Gao L."/>
            <person name="Fang B.-Z."/>
            <person name="Li W.-J."/>
        </authorList>
    </citation>
    <scope>NUCLEOTIDE SEQUENCE</scope>
    <source>
        <strain evidence="1">EGI FJ00013</strain>
    </source>
</reference>
<sequence length="364" mass="39074">MSFFKQLLILVVLAAGSYGGYLLYQEHYATEPTAAQGRGPQSAPVEVAPAVLREMPEIVEAVGTTRALQSVEIVPEASGRIEEMPISTGQRVEAGQVLVRLDDAIARADLTEAEAQLTERERTVERAKQLRESNAVAAATLDQAEARLAEARAQLDRARQRLSERTILAPFGGVVGLSEVDVGARVNAGTQITWLDDLSEVEIGFALPETLFSRVRSGQAVNALSAAFPGQEFTGVIDAVDSRIDPVSRSFRARARIPNPDGTLPAGMFMSLQLILGRPEMVTVPEEALVYQAAETYVFVVEDDTARRITVKTGPRLDGMVAIVDGLNEGARVVTRGLHRVRDGGAVSIRAESDTPAAANQSDS</sequence>
<evidence type="ECO:0000313" key="1">
    <source>
        <dbReference type="EMBL" id="MCM2562285.1"/>
    </source>
</evidence>
<organism evidence="1 2">
    <name type="scientific">Lutimaribacter degradans</name>
    <dbReference type="NCBI Taxonomy" id="2945989"/>
    <lineage>
        <taxon>Bacteria</taxon>
        <taxon>Pseudomonadati</taxon>
        <taxon>Pseudomonadota</taxon>
        <taxon>Alphaproteobacteria</taxon>
        <taxon>Rhodobacterales</taxon>
        <taxon>Roseobacteraceae</taxon>
        <taxon>Lutimaribacter</taxon>
    </lineage>
</organism>
<proteinExistence type="predicted"/>
<dbReference type="Proteomes" id="UP001203036">
    <property type="component" value="Unassembled WGS sequence"/>
</dbReference>
<dbReference type="EMBL" id="JAMQGO010000004">
    <property type="protein sequence ID" value="MCM2562285.1"/>
    <property type="molecule type" value="Genomic_DNA"/>
</dbReference>